<keyword evidence="2" id="KW-1185">Reference proteome</keyword>
<sequence>MSNLSTLPPEITQLIVSSVPHTSLHSLSLTSPHFTEPSQRRLFSALKLEARLAANQRDGIWASYRDAAAHFSAHPRLATYVRHLKIYLRKPWKPYPWSNVGEGDLAALESVFDLLERLDVSVQRLKIRVPSRAEDWEDWMLTAVRRMMAHALRSPTGRGRHLSMKAIDNIPIDDVYHALWASHSLALQDLYVSEPGQHPALEAPATADAQLIGGPALRRLKIFGTNYLYGVLLQPSLRRYTNSVTTLIIDGFGPPYGDQVALGLELAALCSATLEDLTVIFNSWRMNEHNTLPHPLPNLHNLTLISKHQQLITIPHWTLPRAFANLLRDPTRTRLPALTHLSLLVGITIDDRLEPPLAPYYTGVLSPYFAELDEALLPYCTSTAAGAVQFGVQHHLFYEPETPDSDERKHDSEAHYAAFSDAVCGPLARACAVGLRLVRWDDACER</sequence>
<organism evidence="1 2">
    <name type="scientific">Mycena chlorophos</name>
    <name type="common">Agaric fungus</name>
    <name type="synonym">Agaricus chlorophos</name>
    <dbReference type="NCBI Taxonomy" id="658473"/>
    <lineage>
        <taxon>Eukaryota</taxon>
        <taxon>Fungi</taxon>
        <taxon>Dikarya</taxon>
        <taxon>Basidiomycota</taxon>
        <taxon>Agaricomycotina</taxon>
        <taxon>Agaricomycetes</taxon>
        <taxon>Agaricomycetidae</taxon>
        <taxon>Agaricales</taxon>
        <taxon>Marasmiineae</taxon>
        <taxon>Mycenaceae</taxon>
        <taxon>Mycena</taxon>
    </lineage>
</organism>
<gene>
    <name evidence="1" type="ORF">MCHLO_08460</name>
</gene>
<evidence type="ECO:0000313" key="1">
    <source>
        <dbReference type="EMBL" id="GAT51308.1"/>
    </source>
</evidence>
<accession>A0ABQ0LJP5</accession>
<dbReference type="EMBL" id="DF847119">
    <property type="protein sequence ID" value="GAT51308.1"/>
    <property type="molecule type" value="Genomic_DNA"/>
</dbReference>
<evidence type="ECO:0000313" key="2">
    <source>
        <dbReference type="Proteomes" id="UP000815677"/>
    </source>
</evidence>
<name>A0ABQ0LJP5_MYCCL</name>
<proteinExistence type="predicted"/>
<dbReference type="Proteomes" id="UP000815677">
    <property type="component" value="Unassembled WGS sequence"/>
</dbReference>
<protein>
    <recommendedName>
        <fullName evidence="3">F-box domain-containing protein</fullName>
    </recommendedName>
</protein>
<reference evidence="1" key="1">
    <citation type="submission" date="2014-09" db="EMBL/GenBank/DDBJ databases">
        <title>Genome sequence of the luminous mushroom Mycena chlorophos for searching fungal bioluminescence genes.</title>
        <authorList>
            <person name="Tanaka Y."/>
            <person name="Kasuga D."/>
            <person name="Oba Y."/>
            <person name="Hase S."/>
            <person name="Sato K."/>
            <person name="Oba Y."/>
            <person name="Sakakibara Y."/>
        </authorList>
    </citation>
    <scope>NUCLEOTIDE SEQUENCE</scope>
</reference>
<evidence type="ECO:0008006" key="3">
    <source>
        <dbReference type="Google" id="ProtNLM"/>
    </source>
</evidence>